<accession>A0A8C6MP76</accession>
<evidence type="ECO:0000313" key="2">
    <source>
        <dbReference type="Proteomes" id="UP000694415"/>
    </source>
</evidence>
<reference evidence="1" key="1">
    <citation type="submission" date="2025-08" db="UniProtKB">
        <authorList>
            <consortium name="Ensembl"/>
        </authorList>
    </citation>
    <scope>IDENTIFICATION</scope>
</reference>
<evidence type="ECO:0000313" key="1">
    <source>
        <dbReference type="Ensembl" id="ENSMSIP00000002269.1"/>
    </source>
</evidence>
<protein>
    <submittedName>
        <fullName evidence="1">Uncharacterized protein</fullName>
    </submittedName>
</protein>
<dbReference type="AlphaFoldDB" id="A0A8C6MP76"/>
<keyword evidence="2" id="KW-1185">Reference proteome</keyword>
<reference evidence="1" key="2">
    <citation type="submission" date="2025-09" db="UniProtKB">
        <authorList>
            <consortium name="Ensembl"/>
        </authorList>
    </citation>
    <scope>IDENTIFICATION</scope>
</reference>
<dbReference type="Proteomes" id="UP000694415">
    <property type="component" value="Unplaced"/>
</dbReference>
<proteinExistence type="predicted"/>
<dbReference type="Ensembl" id="ENSMSIT00000002881.1">
    <property type="protein sequence ID" value="ENSMSIP00000002269.1"/>
    <property type="gene ID" value="ENSMSIG00000002160.1"/>
</dbReference>
<sequence length="115" mass="12781">MTCVGQSRHKPTLSGHLSKHRLRPWSYSYTRLASELNCHVFTSQLCQLAKDHHSWTGWLLMLSPRRYGVLKKEGWGRPGVSSNSSQQVVCSCACGLSEGLEYIGGKGLGDRAPYT</sequence>
<organism evidence="1 2">
    <name type="scientific">Mus spicilegus</name>
    <name type="common">Mound-building mouse</name>
    <dbReference type="NCBI Taxonomy" id="10103"/>
    <lineage>
        <taxon>Eukaryota</taxon>
        <taxon>Metazoa</taxon>
        <taxon>Chordata</taxon>
        <taxon>Craniata</taxon>
        <taxon>Vertebrata</taxon>
        <taxon>Euteleostomi</taxon>
        <taxon>Mammalia</taxon>
        <taxon>Eutheria</taxon>
        <taxon>Euarchontoglires</taxon>
        <taxon>Glires</taxon>
        <taxon>Rodentia</taxon>
        <taxon>Myomorpha</taxon>
        <taxon>Muroidea</taxon>
        <taxon>Muridae</taxon>
        <taxon>Murinae</taxon>
        <taxon>Mus</taxon>
        <taxon>Mus</taxon>
    </lineage>
</organism>
<name>A0A8C6MP76_MUSSI</name>